<evidence type="ECO:0000259" key="1">
    <source>
        <dbReference type="PROSITE" id="PS51186"/>
    </source>
</evidence>
<organism evidence="2 3">
    <name type="scientific">Actinacidiphila guanduensis</name>
    <dbReference type="NCBI Taxonomy" id="310781"/>
    <lineage>
        <taxon>Bacteria</taxon>
        <taxon>Bacillati</taxon>
        <taxon>Actinomycetota</taxon>
        <taxon>Actinomycetes</taxon>
        <taxon>Kitasatosporales</taxon>
        <taxon>Streptomycetaceae</taxon>
        <taxon>Actinacidiphila</taxon>
    </lineage>
</organism>
<dbReference type="PANTHER" id="PTHR43415">
    <property type="entry name" value="SPERMIDINE N(1)-ACETYLTRANSFERASE"/>
    <property type="match status" value="1"/>
</dbReference>
<keyword evidence="3" id="KW-1185">Reference proteome</keyword>
<gene>
    <name evidence="2" type="ORF">SAMN05216259_101366</name>
</gene>
<dbReference type="EMBL" id="FNIE01000001">
    <property type="protein sequence ID" value="SDM74512.1"/>
    <property type="molecule type" value="Genomic_DNA"/>
</dbReference>
<dbReference type="AlphaFoldDB" id="A0A1G9VQL0"/>
<dbReference type="Pfam" id="PF13302">
    <property type="entry name" value="Acetyltransf_3"/>
    <property type="match status" value="1"/>
</dbReference>
<reference evidence="2 3" key="1">
    <citation type="submission" date="2016-10" db="EMBL/GenBank/DDBJ databases">
        <authorList>
            <person name="de Groot N.N."/>
        </authorList>
    </citation>
    <scope>NUCLEOTIDE SEQUENCE [LARGE SCALE GENOMIC DNA]</scope>
    <source>
        <strain evidence="2 3">CGMCC 4.2022</strain>
    </source>
</reference>
<evidence type="ECO:0000313" key="2">
    <source>
        <dbReference type="EMBL" id="SDM74512.1"/>
    </source>
</evidence>
<accession>A0A1G9VQL0</accession>
<dbReference type="InterPro" id="IPR016181">
    <property type="entry name" value="Acyl_CoA_acyltransferase"/>
</dbReference>
<dbReference type="InterPro" id="IPR000182">
    <property type="entry name" value="GNAT_dom"/>
</dbReference>
<dbReference type="Proteomes" id="UP000199341">
    <property type="component" value="Unassembled WGS sequence"/>
</dbReference>
<keyword evidence="2" id="KW-0808">Transferase</keyword>
<proteinExistence type="predicted"/>
<name>A0A1G9VQL0_9ACTN</name>
<dbReference type="PROSITE" id="PS51186">
    <property type="entry name" value="GNAT"/>
    <property type="match status" value="1"/>
</dbReference>
<dbReference type="STRING" id="310781.SAMN05216259_101366"/>
<dbReference type="GO" id="GO:0016747">
    <property type="term" value="F:acyltransferase activity, transferring groups other than amino-acyl groups"/>
    <property type="evidence" value="ECO:0007669"/>
    <property type="project" value="InterPro"/>
</dbReference>
<feature type="domain" description="N-acetyltransferase" evidence="1">
    <location>
        <begin position="19"/>
        <end position="176"/>
    </location>
</feature>
<dbReference type="Gene3D" id="3.40.630.30">
    <property type="match status" value="1"/>
</dbReference>
<protein>
    <submittedName>
        <fullName evidence="2">Protein N-acetyltransferase, RimJ/RimL family</fullName>
    </submittedName>
</protein>
<dbReference type="RefSeq" id="WP_245771081.1">
    <property type="nucleotide sequence ID" value="NZ_FNIE01000001.1"/>
</dbReference>
<evidence type="ECO:0000313" key="3">
    <source>
        <dbReference type="Proteomes" id="UP000199341"/>
    </source>
</evidence>
<sequence>MTTTPHSPAPLPLRVGERLALAPAREDMMQEYHRWETDPATVVGFGARWPVSWDVFRARFLSSHTSAHYQLFEVVTADGAEPVGTTALNVDQAVNTAEFTLVIAPEHRGRGYAAEATGLTLDWAFAIASLSAVWLEVLAPHTAAVNAYLKAGFRPAGRLRSAGLWQGRRVDKLLLDCVADDLAEKR</sequence>
<dbReference type="SUPFAM" id="SSF55729">
    <property type="entry name" value="Acyl-CoA N-acyltransferases (Nat)"/>
    <property type="match status" value="1"/>
</dbReference>
<dbReference type="PANTHER" id="PTHR43415:SF3">
    <property type="entry name" value="GNAT-FAMILY ACETYLTRANSFERASE"/>
    <property type="match status" value="1"/>
</dbReference>